<accession>A0ABD2MYQ2</accession>
<dbReference type="Proteomes" id="UP001516400">
    <property type="component" value="Unassembled WGS sequence"/>
</dbReference>
<protein>
    <submittedName>
        <fullName evidence="2">Uncharacterized protein</fullName>
    </submittedName>
</protein>
<feature type="compositionally biased region" description="Acidic residues" evidence="1">
    <location>
        <begin position="27"/>
        <end position="42"/>
    </location>
</feature>
<evidence type="ECO:0000313" key="3">
    <source>
        <dbReference type="Proteomes" id="UP001516400"/>
    </source>
</evidence>
<sequence length="109" mass="12889">MARRPLTETELEWYAQHIWDNHQDSNDGLDDDRSDLDYEEELGPNNQDIHNAVIEFEDGVWVVCEQVQNDQDHFSEDEADIQDPSERNNSNHTNNEDRMKKRSFGKKNL</sequence>
<keyword evidence="3" id="KW-1185">Reference proteome</keyword>
<evidence type="ECO:0000313" key="2">
    <source>
        <dbReference type="EMBL" id="KAL3271529.1"/>
    </source>
</evidence>
<evidence type="ECO:0000256" key="1">
    <source>
        <dbReference type="SAM" id="MobiDB-lite"/>
    </source>
</evidence>
<organism evidence="2 3">
    <name type="scientific">Cryptolaemus montrouzieri</name>
    <dbReference type="NCBI Taxonomy" id="559131"/>
    <lineage>
        <taxon>Eukaryota</taxon>
        <taxon>Metazoa</taxon>
        <taxon>Ecdysozoa</taxon>
        <taxon>Arthropoda</taxon>
        <taxon>Hexapoda</taxon>
        <taxon>Insecta</taxon>
        <taxon>Pterygota</taxon>
        <taxon>Neoptera</taxon>
        <taxon>Endopterygota</taxon>
        <taxon>Coleoptera</taxon>
        <taxon>Polyphaga</taxon>
        <taxon>Cucujiformia</taxon>
        <taxon>Coccinelloidea</taxon>
        <taxon>Coccinellidae</taxon>
        <taxon>Scymninae</taxon>
        <taxon>Scymnini</taxon>
        <taxon>Cryptolaemus</taxon>
    </lineage>
</organism>
<name>A0ABD2MYQ2_9CUCU</name>
<feature type="region of interest" description="Disordered" evidence="1">
    <location>
        <begin position="67"/>
        <end position="109"/>
    </location>
</feature>
<feature type="non-terminal residue" evidence="2">
    <location>
        <position position="109"/>
    </location>
</feature>
<reference evidence="2 3" key="1">
    <citation type="journal article" date="2021" name="BMC Biol.">
        <title>Horizontally acquired antibacterial genes associated with adaptive radiation of ladybird beetles.</title>
        <authorList>
            <person name="Li H.S."/>
            <person name="Tang X.F."/>
            <person name="Huang Y.H."/>
            <person name="Xu Z.Y."/>
            <person name="Chen M.L."/>
            <person name="Du X.Y."/>
            <person name="Qiu B.Y."/>
            <person name="Chen P.T."/>
            <person name="Zhang W."/>
            <person name="Slipinski A."/>
            <person name="Escalona H.E."/>
            <person name="Waterhouse R.M."/>
            <person name="Zwick A."/>
            <person name="Pang H."/>
        </authorList>
    </citation>
    <scope>NUCLEOTIDE SEQUENCE [LARGE SCALE GENOMIC DNA]</scope>
    <source>
        <strain evidence="2">SYSU2018</strain>
    </source>
</reference>
<gene>
    <name evidence="2" type="ORF">HHI36_022006</name>
</gene>
<feature type="compositionally biased region" description="Basic residues" evidence="1">
    <location>
        <begin position="100"/>
        <end position="109"/>
    </location>
</feature>
<feature type="region of interest" description="Disordered" evidence="1">
    <location>
        <begin position="19"/>
        <end position="48"/>
    </location>
</feature>
<dbReference type="AlphaFoldDB" id="A0ABD2MYQ2"/>
<proteinExistence type="predicted"/>
<comment type="caution">
    <text evidence="2">The sequence shown here is derived from an EMBL/GenBank/DDBJ whole genome shotgun (WGS) entry which is preliminary data.</text>
</comment>
<dbReference type="EMBL" id="JABFTP020000042">
    <property type="protein sequence ID" value="KAL3271529.1"/>
    <property type="molecule type" value="Genomic_DNA"/>
</dbReference>